<dbReference type="PIRSF" id="PIRSF001771">
    <property type="entry name" value="Cyclin_A_B_D_E"/>
    <property type="match status" value="1"/>
</dbReference>
<dbReference type="SUPFAM" id="SSF47954">
    <property type="entry name" value="Cyclin-like"/>
    <property type="match status" value="2"/>
</dbReference>
<evidence type="ECO:0000256" key="1">
    <source>
        <dbReference type="ARBA" id="ARBA00006955"/>
    </source>
</evidence>
<keyword evidence="9" id="KW-1185">Reference proteome</keyword>
<keyword evidence="3 5" id="KW-0195">Cyclin</keyword>
<dbReference type="CDD" id="cd20506">
    <property type="entry name" value="CYCLIN_AtCycA-like_rpt2"/>
    <property type="match status" value="1"/>
</dbReference>
<dbReference type="InterPro" id="IPR006671">
    <property type="entry name" value="Cyclin_N"/>
</dbReference>
<dbReference type="InterPro" id="IPR039361">
    <property type="entry name" value="Cyclin"/>
</dbReference>
<dbReference type="InterPro" id="IPR013763">
    <property type="entry name" value="Cyclin-like_dom"/>
</dbReference>
<dbReference type="SMART" id="SM00385">
    <property type="entry name" value="CYCLIN"/>
    <property type="match status" value="2"/>
</dbReference>
<evidence type="ECO:0000259" key="6">
    <source>
        <dbReference type="SMART" id="SM00385"/>
    </source>
</evidence>
<dbReference type="GO" id="GO:0051301">
    <property type="term" value="P:cell division"/>
    <property type="evidence" value="ECO:0007669"/>
    <property type="project" value="UniProtKB-KW"/>
</dbReference>
<sequence>MGNDENCVSANGSSKKRAFASVNAVNSQVMSPKKRAVLSEISVNKGNIDLGFDDFCTPEPILKKTVKKTVEKEDGELKKCGYSSLIYQYLHSLEVEEKRRPLSNYMEKVQKDITVGMREILVDWLVEVAEEYKLVSDTLYLTVSYIDRFLSSHVLSRIKLQLLGVSCMLIASKHEEITPPHIEDFCYITDNTYAKEEVVEMEKEILKFLNFEVSNPTTKTFLRSFTRTAQENSTPSTLKFEFLACYLAELSLLDYGFLWFNPSMVAASAIFLSNFTLQPEKHPWSLALQLYSGYKASELKCCVLALHDLQLCKKGSSSQAVREKYMQHKFKCVAKLNSPPAIPQSYF</sequence>
<dbReference type="InterPro" id="IPR004367">
    <property type="entry name" value="Cyclin_C-dom"/>
</dbReference>
<dbReference type="AlphaFoldDB" id="A0AAD8NBG7"/>
<dbReference type="Pfam" id="PF00134">
    <property type="entry name" value="Cyclin_N"/>
    <property type="match status" value="1"/>
</dbReference>
<accession>A0AAD8NBG7</accession>
<protein>
    <submittedName>
        <fullName evidence="8">Cyclin N-terminal domain-containing protein</fullName>
    </submittedName>
</protein>
<evidence type="ECO:0000256" key="5">
    <source>
        <dbReference type="RuleBase" id="RU000383"/>
    </source>
</evidence>
<name>A0AAD8NBG7_9APIA</name>
<dbReference type="FunFam" id="1.10.472.10:FF:000013">
    <property type="entry name" value="Cyclin A1"/>
    <property type="match status" value="1"/>
</dbReference>
<reference evidence="8" key="2">
    <citation type="submission" date="2023-05" db="EMBL/GenBank/DDBJ databases">
        <authorList>
            <person name="Schelkunov M.I."/>
        </authorList>
    </citation>
    <scope>NUCLEOTIDE SEQUENCE</scope>
    <source>
        <strain evidence="8">Hsosn_3</strain>
        <tissue evidence="8">Leaf</tissue>
    </source>
</reference>
<feature type="domain" description="Cyclin-like" evidence="6">
    <location>
        <begin position="123"/>
        <end position="207"/>
    </location>
</feature>
<dbReference type="FunFam" id="1.10.472.10:FF:000167">
    <property type="entry name" value="Mitotic cyclin 6"/>
    <property type="match status" value="1"/>
</dbReference>
<dbReference type="EMBL" id="JAUIZM010000001">
    <property type="protein sequence ID" value="KAK1402481.1"/>
    <property type="molecule type" value="Genomic_DNA"/>
</dbReference>
<comment type="caution">
    <text evidence="8">The sequence shown here is derived from an EMBL/GenBank/DDBJ whole genome shotgun (WGS) entry which is preliminary data.</text>
</comment>
<dbReference type="Proteomes" id="UP001237642">
    <property type="component" value="Unassembled WGS sequence"/>
</dbReference>
<dbReference type="PROSITE" id="PS00292">
    <property type="entry name" value="CYCLINS"/>
    <property type="match status" value="1"/>
</dbReference>
<reference evidence="8" key="1">
    <citation type="submission" date="2023-02" db="EMBL/GenBank/DDBJ databases">
        <title>Genome of toxic invasive species Heracleum sosnowskyi carries increased number of genes despite the absence of recent whole-genome duplications.</title>
        <authorList>
            <person name="Schelkunov M."/>
            <person name="Shtratnikova V."/>
            <person name="Makarenko M."/>
            <person name="Klepikova A."/>
            <person name="Omelchenko D."/>
            <person name="Novikova G."/>
            <person name="Obukhova E."/>
            <person name="Bogdanov V."/>
            <person name="Penin A."/>
            <person name="Logacheva M."/>
        </authorList>
    </citation>
    <scope>NUCLEOTIDE SEQUENCE</scope>
    <source>
        <strain evidence="8">Hsosn_3</strain>
        <tissue evidence="8">Leaf</tissue>
    </source>
</reference>
<dbReference type="Gene3D" id="1.10.472.10">
    <property type="entry name" value="Cyclin-like"/>
    <property type="match status" value="2"/>
</dbReference>
<dbReference type="SMART" id="SM01332">
    <property type="entry name" value="Cyclin_C"/>
    <property type="match status" value="1"/>
</dbReference>
<gene>
    <name evidence="8" type="ORF">POM88_002086</name>
</gene>
<keyword evidence="4" id="KW-0131">Cell cycle</keyword>
<dbReference type="Pfam" id="PF02984">
    <property type="entry name" value="Cyclin_C"/>
    <property type="match status" value="1"/>
</dbReference>
<dbReference type="InterPro" id="IPR048258">
    <property type="entry name" value="Cyclins_cyclin-box"/>
</dbReference>
<dbReference type="InterPro" id="IPR036915">
    <property type="entry name" value="Cyclin-like_sf"/>
</dbReference>
<feature type="domain" description="Cyclin-like" evidence="6">
    <location>
        <begin position="220"/>
        <end position="308"/>
    </location>
</feature>
<dbReference type="GO" id="GO:0016538">
    <property type="term" value="F:cyclin-dependent protein serine/threonine kinase regulator activity"/>
    <property type="evidence" value="ECO:0007669"/>
    <property type="project" value="InterPro"/>
</dbReference>
<comment type="similarity">
    <text evidence="1">Belongs to the cyclin family. Cyclin AB subfamily.</text>
</comment>
<evidence type="ECO:0000259" key="7">
    <source>
        <dbReference type="SMART" id="SM01332"/>
    </source>
</evidence>
<evidence type="ECO:0000313" key="9">
    <source>
        <dbReference type="Proteomes" id="UP001237642"/>
    </source>
</evidence>
<proteinExistence type="inferred from homology"/>
<dbReference type="InterPro" id="IPR046965">
    <property type="entry name" value="Cyclin_A/B-like"/>
</dbReference>
<dbReference type="GO" id="GO:0044772">
    <property type="term" value="P:mitotic cell cycle phase transition"/>
    <property type="evidence" value="ECO:0007669"/>
    <property type="project" value="InterPro"/>
</dbReference>
<evidence type="ECO:0000256" key="3">
    <source>
        <dbReference type="ARBA" id="ARBA00023127"/>
    </source>
</evidence>
<organism evidence="8 9">
    <name type="scientific">Heracleum sosnowskyi</name>
    <dbReference type="NCBI Taxonomy" id="360622"/>
    <lineage>
        <taxon>Eukaryota</taxon>
        <taxon>Viridiplantae</taxon>
        <taxon>Streptophyta</taxon>
        <taxon>Embryophyta</taxon>
        <taxon>Tracheophyta</taxon>
        <taxon>Spermatophyta</taxon>
        <taxon>Magnoliopsida</taxon>
        <taxon>eudicotyledons</taxon>
        <taxon>Gunneridae</taxon>
        <taxon>Pentapetalae</taxon>
        <taxon>asterids</taxon>
        <taxon>campanulids</taxon>
        <taxon>Apiales</taxon>
        <taxon>Apiaceae</taxon>
        <taxon>Apioideae</taxon>
        <taxon>apioid superclade</taxon>
        <taxon>Tordylieae</taxon>
        <taxon>Tordyliinae</taxon>
        <taxon>Heracleum</taxon>
    </lineage>
</organism>
<keyword evidence="2" id="KW-0132">Cell division</keyword>
<dbReference type="PANTHER" id="PTHR10177">
    <property type="entry name" value="CYCLINS"/>
    <property type="match status" value="1"/>
</dbReference>
<feature type="domain" description="Cyclin C-terminal" evidence="7">
    <location>
        <begin position="216"/>
        <end position="339"/>
    </location>
</feature>
<evidence type="ECO:0000256" key="2">
    <source>
        <dbReference type="ARBA" id="ARBA00022618"/>
    </source>
</evidence>
<evidence type="ECO:0000313" key="8">
    <source>
        <dbReference type="EMBL" id="KAK1402481.1"/>
    </source>
</evidence>
<evidence type="ECO:0000256" key="4">
    <source>
        <dbReference type="ARBA" id="ARBA00023306"/>
    </source>
</evidence>